<dbReference type="EMBL" id="AP018817">
    <property type="protein sequence ID" value="BBF69799.1"/>
    <property type="molecule type" value="Genomic_DNA"/>
</dbReference>
<dbReference type="PANTHER" id="PTHR41534:SF1">
    <property type="entry name" value="BLR3401 PROTEIN"/>
    <property type="match status" value="1"/>
</dbReference>
<dbReference type="Pfam" id="PF00866">
    <property type="entry name" value="Ring_hydroxyl_B"/>
    <property type="match status" value="1"/>
</dbReference>
<evidence type="ECO:0000256" key="2">
    <source>
        <dbReference type="ARBA" id="ARBA00023002"/>
    </source>
</evidence>
<dbReference type="RefSeq" id="WP_261934318.1">
    <property type="nucleotide sequence ID" value="NZ_AP018817.1"/>
</dbReference>
<keyword evidence="2" id="KW-0560">Oxidoreductase</keyword>
<reference evidence="3" key="1">
    <citation type="submission" date="2018-07" db="EMBL/GenBank/DDBJ databases">
        <title>Complete genome sequence of Sphingomonas bisphenolicum strain AO1, a bisphenol A degradative bacterium isolated from Japanese farm field.</title>
        <authorList>
            <person name="Murakami M."/>
            <person name="Koh M."/>
            <person name="Koba S."/>
            <person name="Matsumura Y."/>
        </authorList>
    </citation>
    <scope>NUCLEOTIDE SEQUENCE</scope>
    <source>
        <strain evidence="3">AO1</strain>
    </source>
</reference>
<keyword evidence="4" id="KW-1185">Reference proteome</keyword>
<proteinExistence type="inferred from homology"/>
<dbReference type="Proteomes" id="UP001059971">
    <property type="component" value="Chromosome 1"/>
</dbReference>
<gene>
    <name evidence="3" type="ORF">SBA_ch1_19990</name>
</gene>
<sequence length="166" mass="18829">MDTMTMSKVEAVSNFLYGEAQLLDDKRFHEWLALFDDDGYYWVPVDPQSEERLASPSIFDADKPFLEIIVNRLYLDTAYSFLPAPRCCRFVSNITILNDRQGVISVRSKLLYDEYRTLEAAPDDHRSLAGTVHHELARKNDGFVILSKRVDLIQSAAALSAISAPI</sequence>
<dbReference type="InterPro" id="IPR000391">
    <property type="entry name" value="Rng_hydr_dOase-bsu"/>
</dbReference>
<comment type="similarity">
    <text evidence="1">Belongs to the bacterial ring-hydroxylating dioxygenase beta subunit family.</text>
</comment>
<keyword evidence="3" id="KW-0223">Dioxygenase</keyword>
<dbReference type="SUPFAM" id="SSF54427">
    <property type="entry name" value="NTF2-like"/>
    <property type="match status" value="1"/>
</dbReference>
<dbReference type="GO" id="GO:0051213">
    <property type="term" value="F:dioxygenase activity"/>
    <property type="evidence" value="ECO:0007669"/>
    <property type="project" value="UniProtKB-KW"/>
</dbReference>
<evidence type="ECO:0000313" key="3">
    <source>
        <dbReference type="EMBL" id="BBF69799.1"/>
    </source>
</evidence>
<accession>A0ABN5WBY9</accession>
<dbReference type="InterPro" id="IPR032710">
    <property type="entry name" value="NTF2-like_dom_sf"/>
</dbReference>
<dbReference type="PANTHER" id="PTHR41534">
    <property type="entry name" value="BLR3401 PROTEIN"/>
    <property type="match status" value="1"/>
</dbReference>
<name>A0ABN5WBY9_9SPHN</name>
<dbReference type="Gene3D" id="3.10.450.50">
    <property type="match status" value="1"/>
</dbReference>
<evidence type="ECO:0000313" key="4">
    <source>
        <dbReference type="Proteomes" id="UP001059971"/>
    </source>
</evidence>
<protein>
    <submittedName>
        <fullName evidence="3">Aromatic-ring-hydroxylating dioxygenase subunit beta</fullName>
    </submittedName>
</protein>
<evidence type="ECO:0000256" key="1">
    <source>
        <dbReference type="ARBA" id="ARBA00009570"/>
    </source>
</evidence>
<organism evidence="3 4">
    <name type="scientific">Sphingomonas bisphenolicum</name>
    <dbReference type="NCBI Taxonomy" id="296544"/>
    <lineage>
        <taxon>Bacteria</taxon>
        <taxon>Pseudomonadati</taxon>
        <taxon>Pseudomonadota</taxon>
        <taxon>Alphaproteobacteria</taxon>
        <taxon>Sphingomonadales</taxon>
        <taxon>Sphingomonadaceae</taxon>
        <taxon>Sphingomonas</taxon>
    </lineage>
</organism>